<dbReference type="CDD" id="cd02440">
    <property type="entry name" value="AdoMet_MTases"/>
    <property type="match status" value="1"/>
</dbReference>
<dbReference type="STRING" id="2070753.A0A3A2ZB03"/>
<dbReference type="Proteomes" id="UP000266188">
    <property type="component" value="Unassembled WGS sequence"/>
</dbReference>
<evidence type="ECO:0000313" key="3">
    <source>
        <dbReference type="Proteomes" id="UP000266188"/>
    </source>
</evidence>
<evidence type="ECO:0000259" key="1">
    <source>
        <dbReference type="Pfam" id="PF08241"/>
    </source>
</evidence>
<sequence length="273" mass="31052">MSSHTQNIYDNTTFFTAYSTLPRSQGGLSSAPEWPVLRNMVLDRPPSTNPKNDLTGQCILDLGCGYGWFARWARDSGGSFVRAVDISEKMIGRAKEFEFETGVRTETAGVISFGKCDIESMALSERERGSYDVVHSSLTFHYIEDLPRLYREIHAALRKGGRLVFSVEHPVYSAPVRPGPDWKVFQVDGEEMKAWPLNCYSDEGWRVSSWLGVDGVRKFHRTVESYVTLLLESGFVLTGLKDWVPSMEDVSEHPEWKDERHRPYFLIISAEAR</sequence>
<accession>A0A3A2ZB03</accession>
<dbReference type="SUPFAM" id="SSF53335">
    <property type="entry name" value="S-adenosyl-L-methionine-dependent methyltransferases"/>
    <property type="match status" value="1"/>
</dbReference>
<name>A0A3A2ZB03_9EURO</name>
<dbReference type="AlphaFoldDB" id="A0A3A2ZB03"/>
<dbReference type="GO" id="GO:0010420">
    <property type="term" value="F:polyprenyldihydroxybenzoate methyltransferase activity"/>
    <property type="evidence" value="ECO:0007669"/>
    <property type="project" value="TreeGrafter"/>
</dbReference>
<dbReference type="InterPro" id="IPR029063">
    <property type="entry name" value="SAM-dependent_MTases_sf"/>
</dbReference>
<dbReference type="InterPro" id="IPR013216">
    <property type="entry name" value="Methyltransf_11"/>
</dbReference>
<dbReference type="Gene3D" id="3.40.50.150">
    <property type="entry name" value="Vaccinia Virus protein VP39"/>
    <property type="match status" value="1"/>
</dbReference>
<proteinExistence type="predicted"/>
<dbReference type="GO" id="GO:0032259">
    <property type="term" value="P:methylation"/>
    <property type="evidence" value="ECO:0007669"/>
    <property type="project" value="UniProtKB-KW"/>
</dbReference>
<feature type="domain" description="Methyltransferase type 11" evidence="1">
    <location>
        <begin position="60"/>
        <end position="165"/>
    </location>
</feature>
<dbReference type="PANTHER" id="PTHR43464:SF23">
    <property type="entry name" value="JUVENILE HORMONE ACID O-METHYLTRANSFERASE"/>
    <property type="match status" value="1"/>
</dbReference>
<dbReference type="OrthoDB" id="66144at2759"/>
<keyword evidence="2" id="KW-0808">Transferase</keyword>
<protein>
    <submittedName>
        <fullName evidence="2">Methyltransferase domain protein</fullName>
    </submittedName>
</protein>
<reference evidence="3" key="1">
    <citation type="submission" date="2017-02" db="EMBL/GenBank/DDBJ databases">
        <authorList>
            <person name="Tafer H."/>
            <person name="Lopandic K."/>
        </authorList>
    </citation>
    <scope>NUCLEOTIDE SEQUENCE [LARGE SCALE GENOMIC DNA]</scope>
    <source>
        <strain evidence="3">CBS 366.77</strain>
    </source>
</reference>
<comment type="caution">
    <text evidence="2">The sequence shown here is derived from an EMBL/GenBank/DDBJ whole genome shotgun (WGS) entry which is preliminary data.</text>
</comment>
<dbReference type="PANTHER" id="PTHR43464">
    <property type="entry name" value="METHYLTRANSFERASE"/>
    <property type="match status" value="1"/>
</dbReference>
<organism evidence="2 3">
    <name type="scientific">Aspergillus sclerotialis</name>
    <dbReference type="NCBI Taxonomy" id="2070753"/>
    <lineage>
        <taxon>Eukaryota</taxon>
        <taxon>Fungi</taxon>
        <taxon>Dikarya</taxon>
        <taxon>Ascomycota</taxon>
        <taxon>Pezizomycotina</taxon>
        <taxon>Eurotiomycetes</taxon>
        <taxon>Eurotiomycetidae</taxon>
        <taxon>Eurotiales</taxon>
        <taxon>Aspergillaceae</taxon>
        <taxon>Aspergillus</taxon>
        <taxon>Aspergillus subgen. Polypaecilum</taxon>
    </lineage>
</organism>
<gene>
    <name evidence="2" type="ORF">PHISCL_07347</name>
</gene>
<keyword evidence="2" id="KW-0489">Methyltransferase</keyword>
<dbReference type="Pfam" id="PF08241">
    <property type="entry name" value="Methyltransf_11"/>
    <property type="match status" value="1"/>
</dbReference>
<evidence type="ECO:0000313" key="2">
    <source>
        <dbReference type="EMBL" id="RJE20328.1"/>
    </source>
</evidence>
<dbReference type="EMBL" id="MVGC01000318">
    <property type="protein sequence ID" value="RJE20328.1"/>
    <property type="molecule type" value="Genomic_DNA"/>
</dbReference>
<keyword evidence="3" id="KW-1185">Reference proteome</keyword>